<name>A0A8J6DU09_GALPY</name>
<feature type="compositionally biased region" description="Polar residues" evidence="1">
    <location>
        <begin position="158"/>
        <end position="167"/>
    </location>
</feature>
<reference evidence="2" key="1">
    <citation type="journal article" date="2021" name="Evol. Appl.">
        <title>The genome of the Pyrenean desman and the effects of bottlenecks and inbreeding on the genomic landscape of an endangered species.</title>
        <authorList>
            <person name="Escoda L."/>
            <person name="Castresana J."/>
        </authorList>
    </citation>
    <scope>NUCLEOTIDE SEQUENCE</scope>
    <source>
        <strain evidence="2">IBE-C5619</strain>
    </source>
</reference>
<accession>A0A8J6DU09</accession>
<protein>
    <submittedName>
        <fullName evidence="2">Cytospin-B</fullName>
    </submittedName>
</protein>
<feature type="compositionally biased region" description="Polar residues" evidence="1">
    <location>
        <begin position="131"/>
        <end position="147"/>
    </location>
</feature>
<feature type="non-terminal residue" evidence="2">
    <location>
        <position position="167"/>
    </location>
</feature>
<feature type="region of interest" description="Disordered" evidence="1">
    <location>
        <begin position="76"/>
        <end position="167"/>
    </location>
</feature>
<dbReference type="OrthoDB" id="9392159at2759"/>
<gene>
    <name evidence="2" type="ORF">J0S82_000183</name>
</gene>
<organism evidence="2 3">
    <name type="scientific">Galemys pyrenaicus</name>
    <name type="common">Iberian desman</name>
    <name type="synonym">Pyrenean desman</name>
    <dbReference type="NCBI Taxonomy" id="202257"/>
    <lineage>
        <taxon>Eukaryota</taxon>
        <taxon>Metazoa</taxon>
        <taxon>Chordata</taxon>
        <taxon>Craniata</taxon>
        <taxon>Vertebrata</taxon>
        <taxon>Euteleostomi</taxon>
        <taxon>Mammalia</taxon>
        <taxon>Eutheria</taxon>
        <taxon>Laurasiatheria</taxon>
        <taxon>Eulipotyphla</taxon>
        <taxon>Talpidae</taxon>
        <taxon>Galemys</taxon>
    </lineage>
</organism>
<keyword evidence="3" id="KW-1185">Reference proteome</keyword>
<evidence type="ECO:0000256" key="1">
    <source>
        <dbReference type="SAM" id="MobiDB-lite"/>
    </source>
</evidence>
<sequence length="167" mass="18044">MRSAAKPWNPAFKAGSHGTDRARPLPAASSGMKSSKSSTSLAFESRLSKLKRASSEDMLNKPGSVAVSGVARLKKTSTAGAISELTENRLRNNPGRREPRRREQGKRDPGRKNPRKKEPGRREEGRRGPGISQNLLQQSQKHSNGNNLEIPAIAPSTVLASQSITSP</sequence>
<dbReference type="Proteomes" id="UP000700334">
    <property type="component" value="Unassembled WGS sequence"/>
</dbReference>
<feature type="region of interest" description="Disordered" evidence="1">
    <location>
        <begin position="1"/>
        <end position="44"/>
    </location>
</feature>
<feature type="compositionally biased region" description="Basic and acidic residues" evidence="1">
    <location>
        <begin position="86"/>
        <end position="127"/>
    </location>
</feature>
<dbReference type="AlphaFoldDB" id="A0A8J6DU09"/>
<comment type="caution">
    <text evidence="2">The sequence shown here is derived from an EMBL/GenBank/DDBJ whole genome shotgun (WGS) entry which is preliminary data.</text>
</comment>
<evidence type="ECO:0000313" key="2">
    <source>
        <dbReference type="EMBL" id="KAG8521902.1"/>
    </source>
</evidence>
<feature type="compositionally biased region" description="Low complexity" evidence="1">
    <location>
        <begin position="29"/>
        <end position="40"/>
    </location>
</feature>
<proteinExistence type="predicted"/>
<evidence type="ECO:0000313" key="3">
    <source>
        <dbReference type="Proteomes" id="UP000700334"/>
    </source>
</evidence>
<dbReference type="EMBL" id="JAGFMF010011456">
    <property type="protein sequence ID" value="KAG8521902.1"/>
    <property type="molecule type" value="Genomic_DNA"/>
</dbReference>